<organism evidence="1 2">
    <name type="scientific">Lophiotrema nucula</name>
    <dbReference type="NCBI Taxonomy" id="690887"/>
    <lineage>
        <taxon>Eukaryota</taxon>
        <taxon>Fungi</taxon>
        <taxon>Dikarya</taxon>
        <taxon>Ascomycota</taxon>
        <taxon>Pezizomycotina</taxon>
        <taxon>Dothideomycetes</taxon>
        <taxon>Pleosporomycetidae</taxon>
        <taxon>Pleosporales</taxon>
        <taxon>Lophiotremataceae</taxon>
        <taxon>Lophiotrema</taxon>
    </lineage>
</organism>
<evidence type="ECO:0000313" key="2">
    <source>
        <dbReference type="Proteomes" id="UP000799770"/>
    </source>
</evidence>
<dbReference type="AlphaFoldDB" id="A0A6A5ZIH2"/>
<evidence type="ECO:0000313" key="1">
    <source>
        <dbReference type="EMBL" id="KAF2119065.1"/>
    </source>
</evidence>
<dbReference type="EMBL" id="ML977316">
    <property type="protein sequence ID" value="KAF2119065.1"/>
    <property type="molecule type" value="Genomic_DNA"/>
</dbReference>
<proteinExistence type="predicted"/>
<keyword evidence="2" id="KW-1185">Reference proteome</keyword>
<name>A0A6A5ZIH2_9PLEO</name>
<accession>A0A6A5ZIH2</accession>
<gene>
    <name evidence="1" type="ORF">BDV96DRAFT_370178</name>
</gene>
<reference evidence="1" key="1">
    <citation type="journal article" date="2020" name="Stud. Mycol.">
        <title>101 Dothideomycetes genomes: a test case for predicting lifestyles and emergence of pathogens.</title>
        <authorList>
            <person name="Haridas S."/>
            <person name="Albert R."/>
            <person name="Binder M."/>
            <person name="Bloem J."/>
            <person name="Labutti K."/>
            <person name="Salamov A."/>
            <person name="Andreopoulos B."/>
            <person name="Baker S."/>
            <person name="Barry K."/>
            <person name="Bills G."/>
            <person name="Bluhm B."/>
            <person name="Cannon C."/>
            <person name="Castanera R."/>
            <person name="Culley D."/>
            <person name="Daum C."/>
            <person name="Ezra D."/>
            <person name="Gonzalez J."/>
            <person name="Henrissat B."/>
            <person name="Kuo A."/>
            <person name="Liang C."/>
            <person name="Lipzen A."/>
            <person name="Lutzoni F."/>
            <person name="Magnuson J."/>
            <person name="Mondo S."/>
            <person name="Nolan M."/>
            <person name="Ohm R."/>
            <person name="Pangilinan J."/>
            <person name="Park H.-J."/>
            <person name="Ramirez L."/>
            <person name="Alfaro M."/>
            <person name="Sun H."/>
            <person name="Tritt A."/>
            <person name="Yoshinaga Y."/>
            <person name="Zwiers L.-H."/>
            <person name="Turgeon B."/>
            <person name="Goodwin S."/>
            <person name="Spatafora J."/>
            <person name="Crous P."/>
            <person name="Grigoriev I."/>
        </authorList>
    </citation>
    <scope>NUCLEOTIDE SEQUENCE</scope>
    <source>
        <strain evidence="1">CBS 627.86</strain>
    </source>
</reference>
<protein>
    <submittedName>
        <fullName evidence="1">Uncharacterized protein</fullName>
    </submittedName>
</protein>
<dbReference type="Proteomes" id="UP000799770">
    <property type="component" value="Unassembled WGS sequence"/>
</dbReference>
<sequence>MLPVVSHENKGAHSELVLTKQLEESSDSLRLEGAGLLQIYDGVRTRRGRIGSFVGGTELAQTVSVRAARVLKIPSRYEACWARLGCTPLTICRGRWKPISAPATSLDSNACSTFGPTVTRTTEILSARGVENHYAHVRTMFPRRGCPTSTST</sequence>